<comment type="caution">
    <text evidence="1">The sequence shown here is derived from an EMBL/GenBank/DDBJ whole genome shotgun (WGS) entry which is preliminary data.</text>
</comment>
<organism evidence="1 2">
    <name type="scientific">Bacillus benzoevorans</name>
    <dbReference type="NCBI Taxonomy" id="1456"/>
    <lineage>
        <taxon>Bacteria</taxon>
        <taxon>Bacillati</taxon>
        <taxon>Bacillota</taxon>
        <taxon>Bacilli</taxon>
        <taxon>Bacillales</taxon>
        <taxon>Bacillaceae</taxon>
        <taxon>Bacillus</taxon>
    </lineage>
</organism>
<evidence type="ECO:0000313" key="1">
    <source>
        <dbReference type="EMBL" id="MBB6445301.1"/>
    </source>
</evidence>
<protein>
    <submittedName>
        <fullName evidence="1">Uncharacterized protein</fullName>
    </submittedName>
</protein>
<keyword evidence="2" id="KW-1185">Reference proteome</keyword>
<name>A0A7X0LUT7_9BACI</name>
<dbReference type="RefSeq" id="WP_184525199.1">
    <property type="nucleotide sequence ID" value="NZ_JACHGK010000005.1"/>
</dbReference>
<reference evidence="1 2" key="1">
    <citation type="submission" date="2020-08" db="EMBL/GenBank/DDBJ databases">
        <title>Genomic Encyclopedia of Type Strains, Phase IV (KMG-IV): sequencing the most valuable type-strain genomes for metagenomic binning, comparative biology and taxonomic classification.</title>
        <authorList>
            <person name="Goeker M."/>
        </authorList>
    </citation>
    <scope>NUCLEOTIDE SEQUENCE [LARGE SCALE GENOMIC DNA]</scope>
    <source>
        <strain evidence="1 2">DSM 5391</strain>
    </source>
</reference>
<dbReference type="Gene3D" id="1.10.8.550">
    <property type="entry name" value="Proto-chlorophyllide reductase 57 kD subunit B"/>
    <property type="match status" value="1"/>
</dbReference>
<dbReference type="Pfam" id="PF11084">
    <property type="entry name" value="DUF2621"/>
    <property type="match status" value="1"/>
</dbReference>
<accession>A0A7X0LUT7</accession>
<dbReference type="InterPro" id="IPR042298">
    <property type="entry name" value="P-CP_red_C"/>
</dbReference>
<dbReference type="Proteomes" id="UP000531594">
    <property type="component" value="Unassembled WGS sequence"/>
</dbReference>
<sequence>MEWNQDAKDLLEELVKPIPVFARPMAKKKIEGVILKGVEGNAVTKDDVIKGYIMASPGDMQERAVKMLKAKKIDLTPFEDVLQQAK</sequence>
<evidence type="ECO:0000313" key="2">
    <source>
        <dbReference type="Proteomes" id="UP000531594"/>
    </source>
</evidence>
<dbReference type="InterPro" id="IPR020203">
    <property type="entry name" value="YneK"/>
</dbReference>
<dbReference type="AlphaFoldDB" id="A0A7X0LUT7"/>
<gene>
    <name evidence="1" type="ORF">HNR53_001919</name>
</gene>
<dbReference type="EMBL" id="JACHGK010000005">
    <property type="protein sequence ID" value="MBB6445301.1"/>
    <property type="molecule type" value="Genomic_DNA"/>
</dbReference>
<proteinExistence type="predicted"/>